<evidence type="ECO:0000313" key="1">
    <source>
        <dbReference type="EMBL" id="RZR74956.1"/>
    </source>
</evidence>
<name>A0A445ML46_ENSVE</name>
<proteinExistence type="predicted"/>
<protein>
    <submittedName>
        <fullName evidence="1">Uncharacterized protein</fullName>
    </submittedName>
</protein>
<dbReference type="AlphaFoldDB" id="A0A445ML46"/>
<dbReference type="PANTHER" id="PTHR20854:SF4">
    <property type="entry name" value="INOSITOL-1-MONOPHOSPHATASE-RELATED"/>
    <property type="match status" value="1"/>
</dbReference>
<organism evidence="1">
    <name type="scientific">Ensete ventricosum</name>
    <name type="common">Abyssinian banana</name>
    <name type="synonym">Musa ensete</name>
    <dbReference type="NCBI Taxonomy" id="4639"/>
    <lineage>
        <taxon>Eukaryota</taxon>
        <taxon>Viridiplantae</taxon>
        <taxon>Streptophyta</taxon>
        <taxon>Embryophyta</taxon>
        <taxon>Tracheophyta</taxon>
        <taxon>Spermatophyta</taxon>
        <taxon>Magnoliopsida</taxon>
        <taxon>Liliopsida</taxon>
        <taxon>Zingiberales</taxon>
        <taxon>Musaceae</taxon>
        <taxon>Ensete</taxon>
    </lineage>
</organism>
<dbReference type="GO" id="GO:0006020">
    <property type="term" value="P:inositol metabolic process"/>
    <property type="evidence" value="ECO:0007669"/>
    <property type="project" value="TreeGrafter"/>
</dbReference>
<sequence length="205" mass="23623">MRRTPPLPVPLSAARFFIRGHSHRSGWYRFGLSASFSRRRRRKTTQQWARATVRIPRPNPTPLPLLFLESLTVRNDVETIGSMQVDLVTETDKACEELIFNHLKKHYPDHKVYLMFPFVCVSIGLAIGKVPTVGVVYNPIVGEVSVYWSSWTRCFPQWESYKRSELLFFHVYVRSGGDFDLMSCRVAASNCHLKDAFILALTETE</sequence>
<accession>A0A445ML46</accession>
<dbReference type="Gene3D" id="3.30.540.10">
    <property type="entry name" value="Fructose-1,6-Bisphosphatase, subunit A, domain 1"/>
    <property type="match status" value="2"/>
</dbReference>
<dbReference type="SUPFAM" id="SSF56655">
    <property type="entry name" value="Carbohydrate phosphatase"/>
    <property type="match status" value="1"/>
</dbReference>
<dbReference type="EMBL" id="KV876476">
    <property type="protein sequence ID" value="RZR74956.1"/>
    <property type="molecule type" value="Genomic_DNA"/>
</dbReference>
<dbReference type="PANTHER" id="PTHR20854">
    <property type="entry name" value="INOSITOL MONOPHOSPHATASE"/>
    <property type="match status" value="1"/>
</dbReference>
<dbReference type="Proteomes" id="UP000290560">
    <property type="component" value="Unassembled WGS sequence"/>
</dbReference>
<reference evidence="1" key="1">
    <citation type="journal article" date="2018" name="Data Brief">
        <title>Genome sequence data from 17 accessions of Ensete ventricosum, a staple food crop for millions in Ethiopia.</title>
        <authorList>
            <person name="Yemataw Z."/>
            <person name="Muzemil S."/>
            <person name="Ambachew D."/>
            <person name="Tripathi L."/>
            <person name="Tesfaye K."/>
            <person name="Chala A."/>
            <person name="Farbos A."/>
            <person name="O'Neill P."/>
            <person name="Moore K."/>
            <person name="Grant M."/>
            <person name="Studholme D.J."/>
        </authorList>
    </citation>
    <scope>NUCLEOTIDE SEQUENCE [LARGE SCALE GENOMIC DNA]</scope>
    <source>
        <tissue evidence="1">Leaf</tissue>
    </source>
</reference>
<dbReference type="GO" id="GO:0008934">
    <property type="term" value="F:inositol monophosphate 1-phosphatase activity"/>
    <property type="evidence" value="ECO:0007669"/>
    <property type="project" value="TreeGrafter"/>
</dbReference>
<dbReference type="GO" id="GO:0007165">
    <property type="term" value="P:signal transduction"/>
    <property type="evidence" value="ECO:0007669"/>
    <property type="project" value="TreeGrafter"/>
</dbReference>
<gene>
    <name evidence="1" type="ORF">BHM03_00046658</name>
</gene>